<feature type="transmembrane region" description="Helical" evidence="15">
    <location>
        <begin position="341"/>
        <end position="364"/>
    </location>
</feature>
<keyword evidence="3" id="KW-0813">Transport</keyword>
<evidence type="ECO:0000313" key="17">
    <source>
        <dbReference type="Proteomes" id="UP001500016"/>
    </source>
</evidence>
<feature type="transmembrane region" description="Helical" evidence="15">
    <location>
        <begin position="149"/>
        <end position="171"/>
    </location>
</feature>
<protein>
    <recommendedName>
        <fullName evidence="12">Ascorbate-specific PTS system EIIC component</fullName>
    </recommendedName>
    <alternativeName>
        <fullName evidence="13">Ascorbate-specific permease IIC component UlaA</fullName>
    </alternativeName>
</protein>
<dbReference type="RefSeq" id="WP_344532915.1">
    <property type="nucleotide sequence ID" value="NZ_BAAAPE010000015.1"/>
</dbReference>
<comment type="subcellular location">
    <subcellularLocation>
        <location evidence="1">Cell membrane</location>
        <topology evidence="1">Multi-pass membrane protein</topology>
    </subcellularLocation>
</comment>
<evidence type="ECO:0000256" key="7">
    <source>
        <dbReference type="ARBA" id="ARBA00022692"/>
    </source>
</evidence>
<dbReference type="Proteomes" id="UP001500016">
    <property type="component" value="Unassembled WGS sequence"/>
</dbReference>
<name>A0ABN2WLM9_9ACTN</name>
<keyword evidence="4" id="KW-1003">Cell membrane</keyword>
<organism evidence="16 17">
    <name type="scientific">Streptomyces albiaxialis</name>
    <dbReference type="NCBI Taxonomy" id="329523"/>
    <lineage>
        <taxon>Bacteria</taxon>
        <taxon>Bacillati</taxon>
        <taxon>Actinomycetota</taxon>
        <taxon>Actinomycetes</taxon>
        <taxon>Kitasatosporales</taxon>
        <taxon>Streptomycetaceae</taxon>
        <taxon>Streptomyces</taxon>
    </lineage>
</organism>
<evidence type="ECO:0000256" key="2">
    <source>
        <dbReference type="ARBA" id="ARBA00011738"/>
    </source>
</evidence>
<dbReference type="EMBL" id="BAAAPE010000015">
    <property type="protein sequence ID" value="GAA2094381.1"/>
    <property type="molecule type" value="Genomic_DNA"/>
</dbReference>
<feature type="transmembrane region" description="Helical" evidence="15">
    <location>
        <begin position="123"/>
        <end position="143"/>
    </location>
</feature>
<gene>
    <name evidence="16" type="ORF">GCM10009801_62330</name>
</gene>
<accession>A0ABN2WLM9</accession>
<dbReference type="PANTHER" id="PTHR33843:SF4">
    <property type="entry name" value="ASCORBATE-SPECIFIC PTS SYSTEM EIIC COMPONENT"/>
    <property type="match status" value="1"/>
</dbReference>
<dbReference type="NCBIfam" id="NF009553">
    <property type="entry name" value="PRK12997.1-5"/>
    <property type="match status" value="1"/>
</dbReference>
<comment type="function">
    <text evidence="10">The phosphoenolpyruvate-dependent sugar phosphotransferase system (sugar PTS), a major carbohydrate active transport system, catalyzes the phosphorylation of incoming sugar substrates concomitantly with their translocation across the cell membrane. The enzyme II UlaABC PTS system is involved in ascorbate transport.</text>
</comment>
<evidence type="ECO:0000256" key="4">
    <source>
        <dbReference type="ARBA" id="ARBA00022475"/>
    </source>
</evidence>
<evidence type="ECO:0000256" key="5">
    <source>
        <dbReference type="ARBA" id="ARBA00022597"/>
    </source>
</evidence>
<feature type="compositionally biased region" description="Gly residues" evidence="14">
    <location>
        <begin position="498"/>
        <end position="507"/>
    </location>
</feature>
<keyword evidence="7 15" id="KW-0812">Transmembrane</keyword>
<evidence type="ECO:0000256" key="1">
    <source>
        <dbReference type="ARBA" id="ARBA00004651"/>
    </source>
</evidence>
<evidence type="ECO:0000256" key="8">
    <source>
        <dbReference type="ARBA" id="ARBA00022989"/>
    </source>
</evidence>
<evidence type="ECO:0000256" key="12">
    <source>
        <dbReference type="ARBA" id="ARBA00039702"/>
    </source>
</evidence>
<dbReference type="PANTHER" id="PTHR33843">
    <property type="entry name" value="ASCORBATE-SPECIFIC PTS SYSTEM EIIC COMPONENT"/>
    <property type="match status" value="1"/>
</dbReference>
<feature type="transmembrane region" description="Helical" evidence="15">
    <location>
        <begin position="236"/>
        <end position="256"/>
    </location>
</feature>
<evidence type="ECO:0000256" key="15">
    <source>
        <dbReference type="SAM" id="Phobius"/>
    </source>
</evidence>
<evidence type="ECO:0000256" key="10">
    <source>
        <dbReference type="ARBA" id="ARBA00037387"/>
    </source>
</evidence>
<evidence type="ECO:0000256" key="14">
    <source>
        <dbReference type="SAM" id="MobiDB-lite"/>
    </source>
</evidence>
<comment type="caution">
    <text evidence="16">The sequence shown here is derived from an EMBL/GenBank/DDBJ whole genome shotgun (WGS) entry which is preliminary data.</text>
</comment>
<feature type="transmembrane region" description="Helical" evidence="15">
    <location>
        <begin position="15"/>
        <end position="34"/>
    </location>
</feature>
<evidence type="ECO:0000256" key="11">
    <source>
        <dbReference type="ARBA" id="ARBA00038218"/>
    </source>
</evidence>
<dbReference type="InterPro" id="IPR004703">
    <property type="entry name" value="PTS_sugar-sp_permease"/>
</dbReference>
<keyword evidence="17" id="KW-1185">Reference proteome</keyword>
<feature type="transmembrane region" description="Helical" evidence="15">
    <location>
        <begin position="41"/>
        <end position="62"/>
    </location>
</feature>
<evidence type="ECO:0000256" key="9">
    <source>
        <dbReference type="ARBA" id="ARBA00023136"/>
    </source>
</evidence>
<evidence type="ECO:0000256" key="6">
    <source>
        <dbReference type="ARBA" id="ARBA00022683"/>
    </source>
</evidence>
<comment type="subunit">
    <text evidence="2">Homodimer.</text>
</comment>
<feature type="transmembrane region" description="Helical" evidence="15">
    <location>
        <begin position="400"/>
        <end position="419"/>
    </location>
</feature>
<feature type="transmembrane region" description="Helical" evidence="15">
    <location>
        <begin position="455"/>
        <end position="473"/>
    </location>
</feature>
<reference evidence="16 17" key="1">
    <citation type="journal article" date="2019" name="Int. J. Syst. Evol. Microbiol.">
        <title>The Global Catalogue of Microorganisms (GCM) 10K type strain sequencing project: providing services to taxonomists for standard genome sequencing and annotation.</title>
        <authorList>
            <consortium name="The Broad Institute Genomics Platform"/>
            <consortium name="The Broad Institute Genome Sequencing Center for Infectious Disease"/>
            <person name="Wu L."/>
            <person name="Ma J."/>
        </authorList>
    </citation>
    <scope>NUCLEOTIDE SEQUENCE [LARGE SCALE GENOMIC DNA]</scope>
    <source>
        <strain evidence="16 17">JCM 15478</strain>
    </source>
</reference>
<keyword evidence="9 15" id="KW-0472">Membrane</keyword>
<keyword evidence="6" id="KW-0598">Phosphotransferase system</keyword>
<feature type="compositionally biased region" description="Pro residues" evidence="14">
    <location>
        <begin position="515"/>
        <end position="531"/>
    </location>
</feature>
<proteinExistence type="inferred from homology"/>
<comment type="similarity">
    <text evidence="11">Belongs to the UlaA family.</text>
</comment>
<sequence>MDVLVTIAKFLVNEILSVPAYLIGLITAAGLIALRKSTGQILGGAIKATLGFLLIGAGAGLVTSSLAPLGKMIQGATGAHGVIPTNEAIVGIAQAQFGSRVAWLMILGFALSLVLARFTPLRYVFLTGHHMLFMATLLTMVLATAGYESWIVVVLGGVLLGIMLVAMPALAHPWTKRITGNNTVAIGHFGTAGYIVSGAAGQLVGGRRKGRGRESASRSTEDMKLPEGLRFLRDSMVATALSMLLIYLVMAIVYVAKVGEDTAFKAFAEDDGAAATSLGNYLMQSVMQGLQFGISVAIILFGVRTILGELVPAFQGIAQKVVPGAVPALDAPIVFPYAQNAVLIGFLSSFVGGLCTLALLAWVLNPAFGLALVLPGLVPHFFTGGAAGVYGNATGGRRGAVVGAFLNGVLITFLPALLLKVLGAFGNENTTFGDADFGWFGSLIGYAAKAGETGGIVLMLVIGVAILAGAILVQKKVVDTGWSPGGPPEALPETDIGTGPGTEGGTGPAPRAYPKLPPPEGAPKPPPPPGD</sequence>
<dbReference type="Pfam" id="PF03611">
    <property type="entry name" value="EIIC-GAT"/>
    <property type="match status" value="1"/>
</dbReference>
<feature type="transmembrane region" description="Helical" evidence="15">
    <location>
        <begin position="97"/>
        <end position="116"/>
    </location>
</feature>
<keyword evidence="5" id="KW-0762">Sugar transport</keyword>
<evidence type="ECO:0000313" key="16">
    <source>
        <dbReference type="EMBL" id="GAA2094381.1"/>
    </source>
</evidence>
<dbReference type="NCBIfam" id="NF006920">
    <property type="entry name" value="PRK09410.1-2"/>
    <property type="match status" value="1"/>
</dbReference>
<keyword evidence="8 15" id="KW-1133">Transmembrane helix</keyword>
<feature type="region of interest" description="Disordered" evidence="14">
    <location>
        <begin position="483"/>
        <end position="531"/>
    </location>
</feature>
<dbReference type="InterPro" id="IPR051562">
    <property type="entry name" value="Ascorbate-PTS_EIIC"/>
</dbReference>
<evidence type="ECO:0000256" key="13">
    <source>
        <dbReference type="ARBA" id="ARBA00042859"/>
    </source>
</evidence>
<feature type="transmembrane region" description="Helical" evidence="15">
    <location>
        <begin position="370"/>
        <end position="393"/>
    </location>
</feature>
<evidence type="ECO:0000256" key="3">
    <source>
        <dbReference type="ARBA" id="ARBA00022448"/>
    </source>
</evidence>